<feature type="compositionally biased region" description="Polar residues" evidence="1">
    <location>
        <begin position="481"/>
        <end position="493"/>
    </location>
</feature>
<dbReference type="RefSeq" id="XP_022305442.1">
    <property type="nucleotide sequence ID" value="XM_022449734.1"/>
</dbReference>
<feature type="region of interest" description="Disordered" evidence="1">
    <location>
        <begin position="481"/>
        <end position="510"/>
    </location>
</feature>
<keyword evidence="2" id="KW-1185">Reference proteome</keyword>
<feature type="compositionally biased region" description="Basic residues" evidence="1">
    <location>
        <begin position="498"/>
        <end position="510"/>
    </location>
</feature>
<accession>A0A8B8BQ31</accession>
<evidence type="ECO:0000313" key="2">
    <source>
        <dbReference type="Proteomes" id="UP000694844"/>
    </source>
</evidence>
<evidence type="ECO:0000256" key="1">
    <source>
        <dbReference type="SAM" id="MobiDB-lite"/>
    </source>
</evidence>
<name>A0A8B8BQ31_CRAVI</name>
<dbReference type="KEGG" id="cvn:111112305"/>
<dbReference type="OrthoDB" id="5791190at2759"/>
<gene>
    <name evidence="3" type="primary">LOC111112305</name>
</gene>
<protein>
    <submittedName>
        <fullName evidence="3">Uncharacterized protein LOC111112305</fullName>
    </submittedName>
</protein>
<dbReference type="AlphaFoldDB" id="A0A8B8BQ31"/>
<dbReference type="GeneID" id="111112305"/>
<evidence type="ECO:0000313" key="3">
    <source>
        <dbReference type="RefSeq" id="XP_022305442.1"/>
    </source>
</evidence>
<proteinExistence type="predicted"/>
<dbReference type="Proteomes" id="UP000694844">
    <property type="component" value="Chromosome 1"/>
</dbReference>
<feature type="region of interest" description="Disordered" evidence="1">
    <location>
        <begin position="1"/>
        <end position="21"/>
    </location>
</feature>
<reference evidence="3" key="2">
    <citation type="submission" date="2025-08" db="UniProtKB">
        <authorList>
            <consortium name="RefSeq"/>
        </authorList>
    </citation>
    <scope>IDENTIFICATION</scope>
    <source>
        <tissue evidence="3">Whole sample</tissue>
    </source>
</reference>
<sequence>MIQGQRQYPPIEPQPTEDDIIKSHRYYAKSKVNETYRKRVTIFTKLPKEHAEKQTTALVEYQGELNIERKPHGNNKTTNEPYMRTDPGILREAAKITKQNQQMPIKTCHQMMLDDSMNAPNAKQIRDKVYWESKKEDNPKLHNVADEVLAAISMCQNGESNIREILVTPKKPPSIVIYSDEQLEDLKTNCSGSSGSVLGIDRTFNLGPCFVTTTTYKNRKIIKRETLQNPIFLGPTLLHWDGETDSYYKFFCHLNSKLGFPSGLKIGSDEEKAIMKAVRHAFVDPVQLLCTKHLKDNVRRYLKDKEGCSTKDRERIVSTIFGQEGIINADDSFSYDSKTADLDSHLKQKFPQFQQHFETRLKPLLQKHVYNPLQTGIIKEQWTNNNSESMNNRLKQSLNWKPHKIPELITKINEISAIQFHDLRCALHGNGNYILEDTMKQHKVAPDVWLKLSRSEKNRRVWKLLGQKPVAPDRTNYIKSSNYSFQIPPTSKVAQKPCQRKRPKAERTRR</sequence>
<reference evidence="2" key="1">
    <citation type="submission" date="2024-06" db="UniProtKB">
        <authorList>
            <consortium name="RefSeq"/>
        </authorList>
    </citation>
    <scope>NUCLEOTIDE SEQUENCE [LARGE SCALE GENOMIC DNA]</scope>
</reference>
<organism evidence="2 3">
    <name type="scientific">Crassostrea virginica</name>
    <name type="common">Eastern oyster</name>
    <dbReference type="NCBI Taxonomy" id="6565"/>
    <lineage>
        <taxon>Eukaryota</taxon>
        <taxon>Metazoa</taxon>
        <taxon>Spiralia</taxon>
        <taxon>Lophotrochozoa</taxon>
        <taxon>Mollusca</taxon>
        <taxon>Bivalvia</taxon>
        <taxon>Autobranchia</taxon>
        <taxon>Pteriomorphia</taxon>
        <taxon>Ostreida</taxon>
        <taxon>Ostreoidea</taxon>
        <taxon>Ostreidae</taxon>
        <taxon>Crassostrea</taxon>
    </lineage>
</organism>